<evidence type="ECO:0000313" key="3">
    <source>
        <dbReference type="Proteomes" id="UP000054217"/>
    </source>
</evidence>
<dbReference type="HOGENOM" id="CLU_097260_0_0_1"/>
<proteinExistence type="predicted"/>
<keyword evidence="3" id="KW-1185">Reference proteome</keyword>
<dbReference type="InParanoid" id="A0A0C3K7X9"/>
<evidence type="ECO:0000256" key="1">
    <source>
        <dbReference type="SAM" id="MobiDB-lite"/>
    </source>
</evidence>
<gene>
    <name evidence="2" type="ORF">M404DRAFT_25383</name>
</gene>
<reference evidence="3" key="2">
    <citation type="submission" date="2015-01" db="EMBL/GenBank/DDBJ databases">
        <title>Evolutionary Origins and Diversification of the Mycorrhizal Mutualists.</title>
        <authorList>
            <consortium name="DOE Joint Genome Institute"/>
            <consortium name="Mycorrhizal Genomics Consortium"/>
            <person name="Kohler A."/>
            <person name="Kuo A."/>
            <person name="Nagy L.G."/>
            <person name="Floudas D."/>
            <person name="Copeland A."/>
            <person name="Barry K.W."/>
            <person name="Cichocki N."/>
            <person name="Veneault-Fourrey C."/>
            <person name="LaButti K."/>
            <person name="Lindquist E.A."/>
            <person name="Lipzen A."/>
            <person name="Lundell T."/>
            <person name="Morin E."/>
            <person name="Murat C."/>
            <person name="Riley R."/>
            <person name="Ohm R."/>
            <person name="Sun H."/>
            <person name="Tunlid A."/>
            <person name="Henrissat B."/>
            <person name="Grigoriev I.V."/>
            <person name="Hibbett D.S."/>
            <person name="Martin F."/>
        </authorList>
    </citation>
    <scope>NUCLEOTIDE SEQUENCE [LARGE SCALE GENOMIC DNA]</scope>
    <source>
        <strain evidence="3">Marx 270</strain>
    </source>
</reference>
<accession>A0A0C3K7X9</accession>
<evidence type="ECO:0000313" key="2">
    <source>
        <dbReference type="EMBL" id="KIO05687.1"/>
    </source>
</evidence>
<feature type="region of interest" description="Disordered" evidence="1">
    <location>
        <begin position="27"/>
        <end position="60"/>
    </location>
</feature>
<dbReference type="AlphaFoldDB" id="A0A0C3K7X9"/>
<organism evidence="2 3">
    <name type="scientific">Pisolithus tinctorius Marx 270</name>
    <dbReference type="NCBI Taxonomy" id="870435"/>
    <lineage>
        <taxon>Eukaryota</taxon>
        <taxon>Fungi</taxon>
        <taxon>Dikarya</taxon>
        <taxon>Basidiomycota</taxon>
        <taxon>Agaricomycotina</taxon>
        <taxon>Agaricomycetes</taxon>
        <taxon>Agaricomycetidae</taxon>
        <taxon>Boletales</taxon>
        <taxon>Sclerodermatineae</taxon>
        <taxon>Pisolithaceae</taxon>
        <taxon>Pisolithus</taxon>
    </lineage>
</organism>
<dbReference type="OrthoDB" id="2685518at2759"/>
<sequence>MSKPSGQLLDDSKLHPQKQQWEQANIAEKQKTVTAKPGPKANEYSKLDDSNAQATKAPSNLKTAVGCSIKITNARLPPNKDEDKDDTNYCELAAAAANDNSPITSHQLPKTCPGMDCKEAIPDNISNQLKTALPTYVSLIKGRKTNIHLEMDICILIK</sequence>
<protein>
    <submittedName>
        <fullName evidence="2">Uncharacterized protein</fullName>
    </submittedName>
</protein>
<feature type="compositionally biased region" description="Polar residues" evidence="1">
    <location>
        <begin position="50"/>
        <end position="60"/>
    </location>
</feature>
<dbReference type="EMBL" id="KN831966">
    <property type="protein sequence ID" value="KIO05687.1"/>
    <property type="molecule type" value="Genomic_DNA"/>
</dbReference>
<name>A0A0C3K7X9_PISTI</name>
<reference evidence="2 3" key="1">
    <citation type="submission" date="2014-04" db="EMBL/GenBank/DDBJ databases">
        <authorList>
            <consortium name="DOE Joint Genome Institute"/>
            <person name="Kuo A."/>
            <person name="Kohler A."/>
            <person name="Costa M.D."/>
            <person name="Nagy L.G."/>
            <person name="Floudas D."/>
            <person name="Copeland A."/>
            <person name="Barry K.W."/>
            <person name="Cichocki N."/>
            <person name="Veneault-Fourrey C."/>
            <person name="LaButti K."/>
            <person name="Lindquist E.A."/>
            <person name="Lipzen A."/>
            <person name="Lundell T."/>
            <person name="Morin E."/>
            <person name="Murat C."/>
            <person name="Sun H."/>
            <person name="Tunlid A."/>
            <person name="Henrissat B."/>
            <person name="Grigoriev I.V."/>
            <person name="Hibbett D.S."/>
            <person name="Martin F."/>
            <person name="Nordberg H.P."/>
            <person name="Cantor M.N."/>
            <person name="Hua S.X."/>
        </authorList>
    </citation>
    <scope>NUCLEOTIDE SEQUENCE [LARGE SCALE GENOMIC DNA]</scope>
    <source>
        <strain evidence="2 3">Marx 270</strain>
    </source>
</reference>
<feature type="region of interest" description="Disordered" evidence="1">
    <location>
        <begin position="1"/>
        <end position="20"/>
    </location>
</feature>
<dbReference type="Proteomes" id="UP000054217">
    <property type="component" value="Unassembled WGS sequence"/>
</dbReference>